<dbReference type="PROSITE" id="PS51082">
    <property type="entry name" value="WH2"/>
    <property type="match status" value="1"/>
</dbReference>
<reference evidence="3" key="1">
    <citation type="journal article" date="2021" name="Mol. Ecol. Resour.">
        <title>Apolygus lucorum genome provides insights into omnivorousness and mesophyll feeding.</title>
        <authorList>
            <person name="Liu Y."/>
            <person name="Liu H."/>
            <person name="Wang H."/>
            <person name="Huang T."/>
            <person name="Liu B."/>
            <person name="Yang B."/>
            <person name="Yin L."/>
            <person name="Li B."/>
            <person name="Zhang Y."/>
            <person name="Zhang S."/>
            <person name="Jiang F."/>
            <person name="Zhang X."/>
            <person name="Ren Y."/>
            <person name="Wang B."/>
            <person name="Wang S."/>
            <person name="Lu Y."/>
            <person name="Wu K."/>
            <person name="Fan W."/>
            <person name="Wang G."/>
        </authorList>
    </citation>
    <scope>NUCLEOTIDE SEQUENCE</scope>
    <source>
        <strain evidence="3">12Hb</strain>
    </source>
</reference>
<dbReference type="AlphaFoldDB" id="A0A8S9XQR8"/>
<evidence type="ECO:0000259" key="2">
    <source>
        <dbReference type="PROSITE" id="PS51082"/>
    </source>
</evidence>
<dbReference type="OrthoDB" id="5877983at2759"/>
<gene>
    <name evidence="3" type="ORF">GE061_015679</name>
</gene>
<comment type="caution">
    <text evidence="3">The sequence shown here is derived from an EMBL/GenBank/DDBJ whole genome shotgun (WGS) entry which is preliminary data.</text>
</comment>
<protein>
    <recommendedName>
        <fullName evidence="2">WH2 domain-containing protein</fullName>
    </recommendedName>
</protein>
<name>A0A8S9XQR8_APOLU</name>
<keyword evidence="4" id="KW-1185">Reference proteome</keyword>
<dbReference type="Proteomes" id="UP000466442">
    <property type="component" value="Unassembled WGS sequence"/>
</dbReference>
<feature type="region of interest" description="Disordered" evidence="1">
    <location>
        <begin position="1"/>
        <end position="74"/>
    </location>
</feature>
<dbReference type="InterPro" id="IPR003124">
    <property type="entry name" value="WH2_dom"/>
</dbReference>
<dbReference type="Pfam" id="PF02205">
    <property type="entry name" value="WH2"/>
    <property type="match status" value="1"/>
</dbReference>
<organism evidence="3 4">
    <name type="scientific">Apolygus lucorum</name>
    <name type="common">Small green plant bug</name>
    <name type="synonym">Lygocoris lucorum</name>
    <dbReference type="NCBI Taxonomy" id="248454"/>
    <lineage>
        <taxon>Eukaryota</taxon>
        <taxon>Metazoa</taxon>
        <taxon>Ecdysozoa</taxon>
        <taxon>Arthropoda</taxon>
        <taxon>Hexapoda</taxon>
        <taxon>Insecta</taxon>
        <taxon>Pterygota</taxon>
        <taxon>Neoptera</taxon>
        <taxon>Paraneoptera</taxon>
        <taxon>Hemiptera</taxon>
        <taxon>Heteroptera</taxon>
        <taxon>Panheteroptera</taxon>
        <taxon>Cimicomorpha</taxon>
        <taxon>Miridae</taxon>
        <taxon>Mirini</taxon>
        <taxon>Apolygus</taxon>
    </lineage>
</organism>
<feature type="domain" description="WH2" evidence="2">
    <location>
        <begin position="44"/>
        <end position="61"/>
    </location>
</feature>
<dbReference type="GO" id="GO:0003779">
    <property type="term" value="F:actin binding"/>
    <property type="evidence" value="ECO:0007669"/>
    <property type="project" value="InterPro"/>
</dbReference>
<sequence length="74" mass="7612">MILIPSEPSRLNMVGPPPPPPPGPPPPPMGGPPLGGPPAADPKGRNLLLQDIRSGTKLKKTVTKDRSAPLIGVK</sequence>
<accession>A0A8S9XQR8</accession>
<dbReference type="EMBL" id="WIXP02000006">
    <property type="protein sequence ID" value="KAF6209925.1"/>
    <property type="molecule type" value="Genomic_DNA"/>
</dbReference>
<evidence type="ECO:0000313" key="4">
    <source>
        <dbReference type="Proteomes" id="UP000466442"/>
    </source>
</evidence>
<feature type="compositionally biased region" description="Pro residues" evidence="1">
    <location>
        <begin position="15"/>
        <end position="40"/>
    </location>
</feature>
<dbReference type="SMART" id="SM00246">
    <property type="entry name" value="WH2"/>
    <property type="match status" value="1"/>
</dbReference>
<proteinExistence type="predicted"/>
<evidence type="ECO:0000256" key="1">
    <source>
        <dbReference type="SAM" id="MobiDB-lite"/>
    </source>
</evidence>
<evidence type="ECO:0000313" key="3">
    <source>
        <dbReference type="EMBL" id="KAF6209925.1"/>
    </source>
</evidence>